<proteinExistence type="predicted"/>
<keyword evidence="4" id="KW-1185">Reference proteome</keyword>
<feature type="compositionally biased region" description="Low complexity" evidence="1">
    <location>
        <begin position="46"/>
        <end position="78"/>
    </location>
</feature>
<dbReference type="EMBL" id="AM114193">
    <property type="protein sequence ID" value="CAJ36498.1"/>
    <property type="molecule type" value="Genomic_DNA"/>
</dbReference>
<gene>
    <name evidence="3" type="ORF">RCIX1186</name>
</gene>
<reference evidence="3 4" key="1">
    <citation type="journal article" date="2006" name="Science">
        <title>Genome of rice cluster I archaea -- the key methane producers in the rice rhizosphere.</title>
        <authorList>
            <person name="Erkel C."/>
            <person name="Kube M."/>
            <person name="Reinhardt R."/>
            <person name="Liesack W."/>
        </authorList>
    </citation>
    <scope>NUCLEOTIDE SEQUENCE [LARGE SCALE GENOMIC DNA]</scope>
    <source>
        <strain evidence="4">DSM 22066 / NBRC 105507 / MRE50</strain>
    </source>
</reference>
<dbReference type="RefSeq" id="WP_012036044.1">
    <property type="nucleotide sequence ID" value="NC_009464.1"/>
</dbReference>
<accession>Q0W545</accession>
<feature type="transmembrane region" description="Helical" evidence="2">
    <location>
        <begin position="12"/>
        <end position="37"/>
    </location>
</feature>
<evidence type="ECO:0000313" key="4">
    <source>
        <dbReference type="Proteomes" id="UP000000663"/>
    </source>
</evidence>
<dbReference type="AlphaFoldDB" id="Q0W545"/>
<dbReference type="PROSITE" id="PS51257">
    <property type="entry name" value="PROKAR_LIPOPROTEIN"/>
    <property type="match status" value="1"/>
</dbReference>
<organism evidence="3 4">
    <name type="scientific">Methanocella arvoryzae (strain DSM 22066 / NBRC 105507 / MRE50)</name>
    <dbReference type="NCBI Taxonomy" id="351160"/>
    <lineage>
        <taxon>Archaea</taxon>
        <taxon>Methanobacteriati</taxon>
        <taxon>Methanobacteriota</taxon>
        <taxon>Stenosarchaea group</taxon>
        <taxon>Methanomicrobia</taxon>
        <taxon>Methanocellales</taxon>
        <taxon>Methanocellaceae</taxon>
        <taxon>Methanocella</taxon>
    </lineage>
</organism>
<evidence type="ECO:0000256" key="1">
    <source>
        <dbReference type="SAM" id="MobiDB-lite"/>
    </source>
</evidence>
<feature type="region of interest" description="Disordered" evidence="1">
    <location>
        <begin position="46"/>
        <end position="87"/>
    </location>
</feature>
<sequence>MDDIKKRQKLGAGIVIGVAALACVCIMAILAGSYIYLGLVPGEKQPTSVPQTTVTPAPQTTVTPEPAVEPAPSATTPAGIATPTSAPIQSSNPFKVESMKCDSASRTYTFTLSLAPGAHPAELNKIVVNATHAGKDYGTVWGLHDGQLSWLKKAYDDGALHYGDVLEIVIDVAAKGIPMDGKSTQITFLYDGRAAFTQNMDPV</sequence>
<evidence type="ECO:0000313" key="3">
    <source>
        <dbReference type="EMBL" id="CAJ36498.1"/>
    </source>
</evidence>
<dbReference type="Proteomes" id="UP000000663">
    <property type="component" value="Chromosome"/>
</dbReference>
<dbReference type="eggNOG" id="arCOG03441">
    <property type="taxonomic scope" value="Archaea"/>
</dbReference>
<keyword evidence="2" id="KW-0472">Membrane</keyword>
<keyword evidence="2" id="KW-0812">Transmembrane</keyword>
<dbReference type="KEGG" id="rci:RCIX1186"/>
<name>Q0W545_METAR</name>
<evidence type="ECO:0000256" key="2">
    <source>
        <dbReference type="SAM" id="Phobius"/>
    </source>
</evidence>
<keyword evidence="2" id="KW-1133">Transmembrane helix</keyword>
<protein>
    <submittedName>
        <fullName evidence="3">Uncharacterized protein</fullName>
    </submittedName>
</protein>
<dbReference type="GeneID" id="5143543"/>